<reference evidence="1 2" key="1">
    <citation type="journal article" date="2014" name="Int. J. Syst. Evol. Microbiol.">
        <title>Complete genome sequence of Corynebacterium casei LMG S-19264T (=DSM 44701T), isolated from a smear-ripened cheese.</title>
        <authorList>
            <consortium name="US DOE Joint Genome Institute (JGI-PGF)"/>
            <person name="Walter F."/>
            <person name="Albersmeier A."/>
            <person name="Kalinowski J."/>
            <person name="Ruckert C."/>
        </authorList>
    </citation>
    <scope>NUCLEOTIDE SEQUENCE [LARGE SCALE GENOMIC DNA]</scope>
    <source>
        <strain evidence="1 2">CGMCC 4.7111</strain>
    </source>
</reference>
<gene>
    <name evidence="1" type="ORF">GCM10011579_001260</name>
</gene>
<dbReference type="EMBL" id="BMMM01000001">
    <property type="protein sequence ID" value="GGN48528.1"/>
    <property type="molecule type" value="Genomic_DNA"/>
</dbReference>
<proteinExistence type="predicted"/>
<dbReference type="RefSeq" id="WP_189183813.1">
    <property type="nucleotide sequence ID" value="NZ_BMMM01000001.1"/>
</dbReference>
<accession>A0A917XRI9</accession>
<sequence>MRKTQIQSAPLLREHAVGRALVVELYGEIDILTAVPVSARLDVARTQVAAAWSQPAS</sequence>
<evidence type="ECO:0000313" key="1">
    <source>
        <dbReference type="EMBL" id="GGN48528.1"/>
    </source>
</evidence>
<name>A0A917XRI9_9ACTN</name>
<comment type="caution">
    <text evidence="1">The sequence shown here is derived from an EMBL/GenBank/DDBJ whole genome shotgun (WGS) entry which is preliminary data.</text>
</comment>
<organism evidence="1 2">
    <name type="scientific">Streptomyces albiflavescens</name>
    <dbReference type="NCBI Taxonomy" id="1623582"/>
    <lineage>
        <taxon>Bacteria</taxon>
        <taxon>Bacillati</taxon>
        <taxon>Actinomycetota</taxon>
        <taxon>Actinomycetes</taxon>
        <taxon>Kitasatosporales</taxon>
        <taxon>Streptomycetaceae</taxon>
        <taxon>Streptomyces</taxon>
    </lineage>
</organism>
<dbReference type="AlphaFoldDB" id="A0A917XRI9"/>
<evidence type="ECO:0000313" key="2">
    <source>
        <dbReference type="Proteomes" id="UP000600365"/>
    </source>
</evidence>
<dbReference type="Proteomes" id="UP000600365">
    <property type="component" value="Unassembled WGS sequence"/>
</dbReference>
<keyword evidence="2" id="KW-1185">Reference proteome</keyword>
<protein>
    <submittedName>
        <fullName evidence="1">Uncharacterized protein</fullName>
    </submittedName>
</protein>